<feature type="region of interest" description="Disordered" evidence="1">
    <location>
        <begin position="1"/>
        <end position="23"/>
    </location>
</feature>
<reference evidence="2 3" key="1">
    <citation type="journal article" date="2010" name="BMC Genomics">
        <title>Metabolic flexibility revealed in the genome of the cyst-forming alpha-1 proteobacterium Rhodospirillum centenum.</title>
        <authorList>
            <person name="Lu Y.K."/>
            <person name="Marden J."/>
            <person name="Han M."/>
            <person name="Swingley W.D."/>
            <person name="Mastrian S.D."/>
            <person name="Chowdhury S.R."/>
            <person name="Hao J."/>
            <person name="Helmy T."/>
            <person name="Kim S."/>
            <person name="Kurdoglu A.A."/>
            <person name="Matthies H.J."/>
            <person name="Rollo D."/>
            <person name="Stothard P."/>
            <person name="Blankenship R.E."/>
            <person name="Bauer C.E."/>
            <person name="Touchman J.W."/>
        </authorList>
    </citation>
    <scope>NUCLEOTIDE SEQUENCE [LARGE SCALE GENOMIC DNA]</scope>
    <source>
        <strain evidence="3">ATCC 51521 / SW</strain>
    </source>
</reference>
<protein>
    <submittedName>
        <fullName evidence="2">Uncharacterized protein</fullName>
    </submittedName>
</protein>
<sequence length="41" mass="4361">MCHREGAAPSGRPFRVRVPSPASTMAGPARLRFHCGVRVAA</sequence>
<dbReference type="Proteomes" id="UP000001591">
    <property type="component" value="Chromosome"/>
</dbReference>
<organism evidence="2 3">
    <name type="scientific">Rhodospirillum centenum (strain ATCC 51521 / SW)</name>
    <dbReference type="NCBI Taxonomy" id="414684"/>
    <lineage>
        <taxon>Bacteria</taxon>
        <taxon>Pseudomonadati</taxon>
        <taxon>Pseudomonadota</taxon>
        <taxon>Alphaproteobacteria</taxon>
        <taxon>Rhodospirillales</taxon>
        <taxon>Rhodospirillaceae</taxon>
        <taxon>Rhodospirillum</taxon>
    </lineage>
</organism>
<evidence type="ECO:0000313" key="2">
    <source>
        <dbReference type="EMBL" id="ACJ01447.1"/>
    </source>
</evidence>
<evidence type="ECO:0000256" key="1">
    <source>
        <dbReference type="SAM" id="MobiDB-lite"/>
    </source>
</evidence>
<dbReference type="HOGENOM" id="CLU_3275784_0_0_5"/>
<gene>
    <name evidence="2" type="ordered locus">RC1_4108</name>
</gene>
<dbReference type="EMBL" id="CP000613">
    <property type="protein sequence ID" value="ACJ01447.1"/>
    <property type="molecule type" value="Genomic_DNA"/>
</dbReference>
<accession>B6IYS3</accession>
<dbReference type="AlphaFoldDB" id="B6IYS3"/>
<keyword evidence="3" id="KW-1185">Reference proteome</keyword>
<proteinExistence type="predicted"/>
<dbReference type="KEGG" id="rce:RC1_4108"/>
<name>B6IYS3_RHOCS</name>
<evidence type="ECO:0000313" key="3">
    <source>
        <dbReference type="Proteomes" id="UP000001591"/>
    </source>
</evidence>